<feature type="compositionally biased region" description="Basic and acidic residues" evidence="6">
    <location>
        <begin position="85"/>
        <end position="94"/>
    </location>
</feature>
<evidence type="ECO:0000256" key="5">
    <source>
        <dbReference type="ARBA" id="ARBA00023136"/>
    </source>
</evidence>
<sequence length="152" mass="16701">MNMNRALLTGETLLDRLRDPSVEMSFGDKLAASIQVTILGVVIVLMALILLYFAINIMEKLLRQPQKPAAKATEEKPSTPAAAEPVKEEEREPSAAEQQDEELVAVITAAIAASMETSTHNIVVRNIVRTADTTPAWGRAGRTEQINQMYRV</sequence>
<evidence type="ECO:0000313" key="9">
    <source>
        <dbReference type="Proteomes" id="UP000449710"/>
    </source>
</evidence>
<dbReference type="RefSeq" id="WP_160721258.1">
    <property type="nucleotide sequence ID" value="NZ_SUMG01000009.1"/>
</dbReference>
<name>A0AA44BEV3_9CLOT</name>
<protein>
    <submittedName>
        <fullName evidence="8">Sodium pump decarboxylase subunit gamma</fullName>
    </submittedName>
</protein>
<evidence type="ECO:0000256" key="3">
    <source>
        <dbReference type="ARBA" id="ARBA00022692"/>
    </source>
</evidence>
<evidence type="ECO:0000256" key="7">
    <source>
        <dbReference type="SAM" id="Phobius"/>
    </source>
</evidence>
<dbReference type="EMBL" id="SUMG01000009">
    <property type="protein sequence ID" value="NBG88545.1"/>
    <property type="molecule type" value="Genomic_DNA"/>
</dbReference>
<reference evidence="8 9" key="1">
    <citation type="submission" date="2019-04" db="EMBL/GenBank/DDBJ databases">
        <title>Isachenkonia alkalipeptolytica gen. nov. sp. nov. a new anaerobic, alkiliphilic organothrophic bacterium capable to reduce synthesized ferrihydrite isolated from a soda lake.</title>
        <authorList>
            <person name="Toshchakov S.V."/>
            <person name="Zavarzina D.G."/>
            <person name="Zhilina T.N."/>
            <person name="Kostrikina N.A."/>
            <person name="Kublanov I.V."/>
        </authorList>
    </citation>
    <scope>NUCLEOTIDE SEQUENCE [LARGE SCALE GENOMIC DNA]</scope>
    <source>
        <strain evidence="8 9">Z-1701</strain>
    </source>
</reference>
<gene>
    <name evidence="8" type="ORF">ISALK_08525</name>
</gene>
<evidence type="ECO:0000256" key="6">
    <source>
        <dbReference type="SAM" id="MobiDB-lite"/>
    </source>
</evidence>
<dbReference type="GO" id="GO:0015081">
    <property type="term" value="F:sodium ion transmembrane transporter activity"/>
    <property type="evidence" value="ECO:0007669"/>
    <property type="project" value="InterPro"/>
</dbReference>
<keyword evidence="5 7" id="KW-0472">Membrane</keyword>
<organism evidence="8 9">
    <name type="scientific">Isachenkonia alkalipeptolytica</name>
    <dbReference type="NCBI Taxonomy" id="2565777"/>
    <lineage>
        <taxon>Bacteria</taxon>
        <taxon>Bacillati</taxon>
        <taxon>Bacillota</taxon>
        <taxon>Clostridia</taxon>
        <taxon>Eubacteriales</taxon>
        <taxon>Clostridiaceae</taxon>
        <taxon>Isachenkonia</taxon>
    </lineage>
</organism>
<dbReference type="InterPro" id="IPR005899">
    <property type="entry name" value="Na_pump_deCOase"/>
</dbReference>
<dbReference type="AlphaFoldDB" id="A0AA44BEV3"/>
<dbReference type="Proteomes" id="UP000449710">
    <property type="component" value="Unassembled WGS sequence"/>
</dbReference>
<evidence type="ECO:0000313" key="8">
    <source>
        <dbReference type="EMBL" id="NBG88545.1"/>
    </source>
</evidence>
<feature type="transmembrane region" description="Helical" evidence="7">
    <location>
        <begin position="30"/>
        <end position="55"/>
    </location>
</feature>
<dbReference type="GO" id="GO:0005886">
    <property type="term" value="C:plasma membrane"/>
    <property type="evidence" value="ECO:0007669"/>
    <property type="project" value="UniProtKB-SubCell"/>
</dbReference>
<accession>A0AA44BEV3</accession>
<comment type="caution">
    <text evidence="8">The sequence shown here is derived from an EMBL/GenBank/DDBJ whole genome shotgun (WGS) entry which is preliminary data.</text>
</comment>
<comment type="subcellular location">
    <subcellularLocation>
        <location evidence="1">Cell membrane</location>
    </subcellularLocation>
</comment>
<keyword evidence="4 7" id="KW-1133">Transmembrane helix</keyword>
<proteinExistence type="predicted"/>
<keyword evidence="9" id="KW-1185">Reference proteome</keyword>
<keyword evidence="3 7" id="KW-0812">Transmembrane</keyword>
<keyword evidence="2" id="KW-1003">Cell membrane</keyword>
<evidence type="ECO:0000256" key="2">
    <source>
        <dbReference type="ARBA" id="ARBA00022475"/>
    </source>
</evidence>
<dbReference type="Pfam" id="PF04277">
    <property type="entry name" value="OAD_gamma"/>
    <property type="match status" value="1"/>
</dbReference>
<dbReference type="GO" id="GO:0036376">
    <property type="term" value="P:sodium ion export across plasma membrane"/>
    <property type="evidence" value="ECO:0007669"/>
    <property type="project" value="InterPro"/>
</dbReference>
<evidence type="ECO:0000256" key="4">
    <source>
        <dbReference type="ARBA" id="ARBA00022989"/>
    </source>
</evidence>
<evidence type="ECO:0000256" key="1">
    <source>
        <dbReference type="ARBA" id="ARBA00004236"/>
    </source>
</evidence>
<dbReference type="NCBIfam" id="TIGR01195">
    <property type="entry name" value="oadG_fam"/>
    <property type="match status" value="1"/>
</dbReference>
<feature type="region of interest" description="Disordered" evidence="6">
    <location>
        <begin position="66"/>
        <end position="99"/>
    </location>
</feature>